<dbReference type="EMBL" id="JELY01002475">
    <property type="protein sequence ID" value="KYF52416.1"/>
    <property type="molecule type" value="Genomic_DNA"/>
</dbReference>
<comment type="caution">
    <text evidence="1">The sequence shown here is derived from an EMBL/GenBank/DDBJ whole genome shotgun (WGS) entry which is preliminary data.</text>
</comment>
<proteinExistence type="predicted"/>
<name>A0A150P9W4_SORCE</name>
<dbReference type="Proteomes" id="UP000075420">
    <property type="component" value="Unassembled WGS sequence"/>
</dbReference>
<protein>
    <submittedName>
        <fullName evidence="1">Uncharacterized protein</fullName>
    </submittedName>
</protein>
<accession>A0A150P9W4</accession>
<evidence type="ECO:0000313" key="2">
    <source>
        <dbReference type="Proteomes" id="UP000075420"/>
    </source>
</evidence>
<reference evidence="1 2" key="1">
    <citation type="submission" date="2014-02" db="EMBL/GenBank/DDBJ databases">
        <title>The small core and large imbalanced accessory genome model reveals a collaborative survival strategy of Sorangium cellulosum strains in nature.</title>
        <authorList>
            <person name="Han K."/>
            <person name="Peng R."/>
            <person name="Blom J."/>
            <person name="Li Y.-Z."/>
        </authorList>
    </citation>
    <scope>NUCLEOTIDE SEQUENCE [LARGE SCALE GENOMIC DNA]</scope>
    <source>
        <strain evidence="1 2">So0157-25</strain>
    </source>
</reference>
<sequence length="198" mass="22014">MPLDPARATELVRQIDAAREPRRLAASADEALSFLLKQLEQLRELANGYPRNPISGTVWSDGRALTLVCDALTDALADRNEAARQELASRLAVGMACQVMGHYPEEIFPRVVRNARHREAIQQADHAAGLYQAVVDDFSSLDLGHTLDEGEPLSESDRCILEALSTALERLIALQRDPDHPLMELRQRVCARLQTTPR</sequence>
<organism evidence="1 2">
    <name type="scientific">Sorangium cellulosum</name>
    <name type="common">Polyangium cellulosum</name>
    <dbReference type="NCBI Taxonomy" id="56"/>
    <lineage>
        <taxon>Bacteria</taxon>
        <taxon>Pseudomonadati</taxon>
        <taxon>Myxococcota</taxon>
        <taxon>Polyangia</taxon>
        <taxon>Polyangiales</taxon>
        <taxon>Polyangiaceae</taxon>
        <taxon>Sorangium</taxon>
    </lineage>
</organism>
<evidence type="ECO:0000313" key="1">
    <source>
        <dbReference type="EMBL" id="KYF52416.1"/>
    </source>
</evidence>
<gene>
    <name evidence="1" type="ORF">BE08_24625</name>
</gene>
<dbReference type="AlphaFoldDB" id="A0A150P9W4"/>